<feature type="region of interest" description="Disordered" evidence="6">
    <location>
        <begin position="1"/>
        <end position="56"/>
    </location>
</feature>
<sequence>MPEAVCRQLRGEMQRSTTSCGGGVSNSSTGGTSSRDSGRAESSFSSSNYSLNPRRPLLPTSYKLKCDKESLNSRLGPPDFYPQTPNCPEETLTREYLQAGYKDSVEGIEEAKEIQLTHLGALPKPNILKCKEAIRKRLRAINESRAQKRKAGQVYGVPLSGSLLSKPGGFPEQKPCGEDFQKKWIEGLSQQHKRLRSLADHVPHGYRKKSLFEVLIRHNVPLLRATWFIKVTYLNQIRPVVTGVSPGVTDKAQRSELWTKDVIEYLQYLLDEVFSKDGSLPALQIRDQTLQPVLDGTVQQKVDLVQAIPDMGEPSLQFKWWYMVRILQWHDEEGLLLPSLIIDWVLSQLQENEFLEALELLLPIIFSVIETIALSQTYVRIFVDVALRYIHDLSPGASGSSDNPRRACITSTMVDILRYLILAVPDTFVALDCFPLPVCLVVDMIDRKVSFLKVNGAIDKSHHSLGEYVNMYNSKQEGVYYRCQSIGFIISSLQKRAANLGKIVNPGLQGHGVVKIVQVLDKTIVQGDVRGAFQCLFDDQYDGGMQETWVAEVSPLLRSSMKWIRTDSLSMIHSVFFLCEWATCDFRDFRTAPPKNMKFTGHTDFSNVYVAVLLLKLKMEDMRSLSKSQRYLGAGNIAKVATVHDSFVDYLSGSENLKMPDESEDRSDIFQSPGPLHDIVVCWLDQHEVGKGESFKRLHVFIMELIRFGIFYPPAYVRQLIVSGIMDRNETIDDQNRQKRHYQIIKQLPVDLFDVLEEARIAEVPVLIDARHVYKTERRLVLNGLIGGHSDRLKADNSTLNYFMCKPKDNATVVWDGTTPSSMDSWRNSPAVVTDSPCVRHQKAKTQIAEMKAAISVLLHLPNSYSAPLDESQASLKRPSGSLATKIDLVEGTLGCDECRKMKRQKPNDERSSIQGFSSNPSDDEDTWWLRKGPKSIESFKVELPNKSIKQTSRGRQKIVRKTQSLAQLQAARIEGSQGASTSHICDSKVGCPHHKTVTEVETPKGTDGLRVSHLGDIGKSLKGLRWSEKRCITVWLIKSIKLLVEGSEKFAAEVSHSSGLLCPDDNNGPQWILGEDELLSILYLLDVSSDLFAAVKFLLWLFPRVFNASSSAFHVGRNILMMPKNKEYNICEVSEAFILSSLQRYENIIVASDLLPEVLSVAMHRAGAVVASNVRAPCSLTFLYGRNLLKKYGNVSSVVKWMKNFKATCDKRIFAELETVRPMDGDLGFSVGNTNGSEDFDDYIRQKICGRVSRVPGMKEIVQKHIEEAVHSLYGRERNYFSAATLRGPGLEKVDDGYHIAQRIVLGLVDCIRQNGVSAHEGDLSLVASAVSAIVSNVGSVVAKMPDFTVNNNFTSFPSTGSSLYCVRRIVHIHVLCLRLLKEALGERQVQVFEIALATEASSTVSGTLGPGKAPRSQFHPSPDIYDTNQNLSNDILNNSAKVFAGRAAKAAMAVSALVIGAAVHGVTNLERMIATFKLRDGLDIQQFIRNSRSSSNGVSRSVGAFKVDNSIELYVHWFMILIGNCRTVADGLVAALLDESYILALSRMQRMLPLSLVFPPSYSIFAMVIWRPYILNGNGATGEDSQLYQFLSAAVGDAIRHQPFRDVCLRDTCALYDLLSSDASDSEFAALLELHGPDKHMKTMAFVPLRARLFLSAIVDSKMPQFTLLKDDGSFFSGHHESQSLENEKKPLDQLVHVLDTLQPAKFHWQWVELRLLLNEQTLIEKIEAGNVSLVDAIRSMSPKNEDVSLSENENSFSMIVMTRLLVRPDAAPLYSEVLHLLGRSMEEKLLMHVKWLLAGSDVLLGRKSIQQRLMSVALNKRFSIKSQFWKPWGWSTSTCESTVNRGEKRKQEATSIEEGEFVEEGIDNKKSGRIQMPDAEINSFSQPHVTEKALAELVLPCIDRSSSESRIKFAADLIKQMNAIEQQISALARGASKQSGFIPSGEGSTQKGNTRKGIRGGGSPGLGRKLTGATDSSPPSAAALRASMWLRLQFLLRLLPVIYGDRETSGKNMRHMLASVILRLLGSRVVYEDAELSLFPLARNYVTKREMESVVEASVGPSVDFSGDSLFDRLLCVLHGLLSSCKPSWLKPKSASKSTIKSPRDFSISDRELVETLQSELDRMQLPPTIRWRLQSAMPILPSSIPSSISCQPPTMSAAALSSLQSSISNSTPQLGNLRAPISSARSATNALGKSKPSPSQDPDLESDPWTLLEDGTGSTPAAVSGDHSDLTACSFLGGAVRMRRTDLTYIGTVDDDN</sequence>
<comment type="caution">
    <text evidence="8">The sequence shown here is derived from an EMBL/GenBank/DDBJ whole genome shotgun (WGS) entry which is preliminary data.</text>
</comment>
<dbReference type="GO" id="GO:0006357">
    <property type="term" value="P:regulation of transcription by RNA polymerase II"/>
    <property type="evidence" value="ECO:0007669"/>
    <property type="project" value="InterPro"/>
</dbReference>
<dbReference type="PANTHER" id="PTHR46567:SF1">
    <property type="entry name" value="MEDIATOR OF RNA POLYMERASE II TRANSCRIPTION SUBUNIT 12"/>
    <property type="match status" value="1"/>
</dbReference>
<comment type="similarity">
    <text evidence="2">Belongs to the Mediator complex subunit 12 family.</text>
</comment>
<protein>
    <submittedName>
        <fullName evidence="8">Mediator of RNA polymerase II transcription subunit 12</fullName>
    </submittedName>
</protein>
<feature type="compositionally biased region" description="Polar residues" evidence="6">
    <location>
        <begin position="1942"/>
        <end position="1955"/>
    </location>
</feature>
<reference evidence="8" key="1">
    <citation type="journal article" date="2023" name="Nat. Commun.">
        <title>Diploid and tetraploid genomes of Acorus and the evolution of monocots.</title>
        <authorList>
            <person name="Ma L."/>
            <person name="Liu K.W."/>
            <person name="Li Z."/>
            <person name="Hsiao Y.Y."/>
            <person name="Qi Y."/>
            <person name="Fu T."/>
            <person name="Tang G.D."/>
            <person name="Zhang D."/>
            <person name="Sun W.H."/>
            <person name="Liu D.K."/>
            <person name="Li Y."/>
            <person name="Chen G.Z."/>
            <person name="Liu X.D."/>
            <person name="Liao X.Y."/>
            <person name="Jiang Y.T."/>
            <person name="Yu X."/>
            <person name="Hao Y."/>
            <person name="Huang J."/>
            <person name="Zhao X.W."/>
            <person name="Ke S."/>
            <person name="Chen Y.Y."/>
            <person name="Wu W.L."/>
            <person name="Hsu J.L."/>
            <person name="Lin Y.F."/>
            <person name="Huang M.D."/>
            <person name="Li C.Y."/>
            <person name="Huang L."/>
            <person name="Wang Z.W."/>
            <person name="Zhao X."/>
            <person name="Zhong W.Y."/>
            <person name="Peng D.H."/>
            <person name="Ahmad S."/>
            <person name="Lan S."/>
            <person name="Zhang J.S."/>
            <person name="Tsai W.C."/>
            <person name="Van de Peer Y."/>
            <person name="Liu Z.J."/>
        </authorList>
    </citation>
    <scope>NUCLEOTIDE SEQUENCE</scope>
    <source>
        <strain evidence="8">CP</strain>
    </source>
</reference>
<dbReference type="GO" id="GO:0016592">
    <property type="term" value="C:mediator complex"/>
    <property type="evidence" value="ECO:0007669"/>
    <property type="project" value="InterPro"/>
</dbReference>
<dbReference type="GO" id="GO:0003712">
    <property type="term" value="F:transcription coregulator activity"/>
    <property type="evidence" value="ECO:0007669"/>
    <property type="project" value="InterPro"/>
</dbReference>
<dbReference type="EMBL" id="JAUJYO010000009">
    <property type="protein sequence ID" value="KAK1308636.1"/>
    <property type="molecule type" value="Genomic_DNA"/>
</dbReference>
<dbReference type="Proteomes" id="UP001180020">
    <property type="component" value="Unassembled WGS sequence"/>
</dbReference>
<proteinExistence type="inferred from homology"/>
<evidence type="ECO:0000256" key="1">
    <source>
        <dbReference type="ARBA" id="ARBA00004123"/>
    </source>
</evidence>
<feature type="region of interest" description="Disordered" evidence="6">
    <location>
        <begin position="903"/>
        <end position="929"/>
    </location>
</feature>
<keyword evidence="4" id="KW-0804">Transcription</keyword>
<dbReference type="Pfam" id="PF09497">
    <property type="entry name" value="Med12"/>
    <property type="match status" value="1"/>
</dbReference>
<feature type="compositionally biased region" description="Low complexity" evidence="6">
    <location>
        <begin position="25"/>
        <end position="35"/>
    </location>
</feature>
<evidence type="ECO:0000256" key="6">
    <source>
        <dbReference type="SAM" id="MobiDB-lite"/>
    </source>
</evidence>
<dbReference type="SMART" id="SM01281">
    <property type="entry name" value="Med12"/>
    <property type="match status" value="1"/>
</dbReference>
<comment type="subcellular location">
    <subcellularLocation>
        <location evidence="1">Nucleus</location>
    </subcellularLocation>
</comment>
<evidence type="ECO:0000313" key="8">
    <source>
        <dbReference type="EMBL" id="KAK1308636.1"/>
    </source>
</evidence>
<evidence type="ECO:0000256" key="2">
    <source>
        <dbReference type="ARBA" id="ARBA00010289"/>
    </source>
</evidence>
<dbReference type="PANTHER" id="PTHR46567">
    <property type="entry name" value="MEDIATOR OF RNA POLYMERASE II TRANSCRIPTION SUBUNIT 12"/>
    <property type="match status" value="1"/>
</dbReference>
<keyword evidence="9" id="KW-1185">Reference proteome</keyword>
<dbReference type="InterPro" id="IPR019035">
    <property type="entry name" value="Mediator_Med12"/>
</dbReference>
<keyword evidence="3" id="KW-0805">Transcription regulation</keyword>
<feature type="domain" description="Mediator complex subunit Med12" evidence="7">
    <location>
        <begin position="169"/>
        <end position="230"/>
    </location>
</feature>
<feature type="compositionally biased region" description="Polar residues" evidence="6">
    <location>
        <begin position="2187"/>
        <end position="2204"/>
    </location>
</feature>
<feature type="compositionally biased region" description="Low complexity" evidence="6">
    <location>
        <begin position="1969"/>
        <end position="1981"/>
    </location>
</feature>
<evidence type="ECO:0000313" key="9">
    <source>
        <dbReference type="Proteomes" id="UP001180020"/>
    </source>
</evidence>
<feature type="region of interest" description="Disordered" evidence="6">
    <location>
        <begin position="1942"/>
        <end position="1981"/>
    </location>
</feature>
<keyword evidence="5" id="KW-0539">Nucleus</keyword>
<gene>
    <name evidence="8" type="primary">MED12</name>
    <name evidence="8" type="ORF">QJS10_CPA09g01703</name>
</gene>
<evidence type="ECO:0000256" key="5">
    <source>
        <dbReference type="ARBA" id="ARBA00023242"/>
    </source>
</evidence>
<accession>A0AAV9E5F1</accession>
<evidence type="ECO:0000256" key="3">
    <source>
        <dbReference type="ARBA" id="ARBA00023015"/>
    </source>
</evidence>
<name>A0AAV9E5F1_ACOCL</name>
<evidence type="ECO:0000256" key="4">
    <source>
        <dbReference type="ARBA" id="ARBA00023163"/>
    </source>
</evidence>
<organism evidence="8 9">
    <name type="scientific">Acorus calamus</name>
    <name type="common">Sweet flag</name>
    <dbReference type="NCBI Taxonomy" id="4465"/>
    <lineage>
        <taxon>Eukaryota</taxon>
        <taxon>Viridiplantae</taxon>
        <taxon>Streptophyta</taxon>
        <taxon>Embryophyta</taxon>
        <taxon>Tracheophyta</taxon>
        <taxon>Spermatophyta</taxon>
        <taxon>Magnoliopsida</taxon>
        <taxon>Liliopsida</taxon>
        <taxon>Acoraceae</taxon>
        <taxon>Acorus</taxon>
    </lineage>
</organism>
<evidence type="ECO:0000259" key="7">
    <source>
        <dbReference type="SMART" id="SM01281"/>
    </source>
</evidence>
<reference evidence="8" key="2">
    <citation type="submission" date="2023-06" db="EMBL/GenBank/DDBJ databases">
        <authorList>
            <person name="Ma L."/>
            <person name="Liu K.-W."/>
            <person name="Li Z."/>
            <person name="Hsiao Y.-Y."/>
            <person name="Qi Y."/>
            <person name="Fu T."/>
            <person name="Tang G."/>
            <person name="Zhang D."/>
            <person name="Sun W.-H."/>
            <person name="Liu D.-K."/>
            <person name="Li Y."/>
            <person name="Chen G.-Z."/>
            <person name="Liu X.-D."/>
            <person name="Liao X.-Y."/>
            <person name="Jiang Y.-T."/>
            <person name="Yu X."/>
            <person name="Hao Y."/>
            <person name="Huang J."/>
            <person name="Zhao X.-W."/>
            <person name="Ke S."/>
            <person name="Chen Y.-Y."/>
            <person name="Wu W.-L."/>
            <person name="Hsu J.-L."/>
            <person name="Lin Y.-F."/>
            <person name="Huang M.-D."/>
            <person name="Li C.-Y."/>
            <person name="Huang L."/>
            <person name="Wang Z.-W."/>
            <person name="Zhao X."/>
            <person name="Zhong W.-Y."/>
            <person name="Peng D.-H."/>
            <person name="Ahmad S."/>
            <person name="Lan S."/>
            <person name="Zhang J.-S."/>
            <person name="Tsai W.-C."/>
            <person name="Van De Peer Y."/>
            <person name="Liu Z.-J."/>
        </authorList>
    </citation>
    <scope>NUCLEOTIDE SEQUENCE</scope>
    <source>
        <strain evidence="8">CP</strain>
        <tissue evidence="8">Leaves</tissue>
    </source>
</reference>
<feature type="region of interest" description="Disordered" evidence="6">
    <location>
        <begin position="2173"/>
        <end position="2231"/>
    </location>
</feature>